<evidence type="ECO:0000256" key="4">
    <source>
        <dbReference type="ARBA" id="ARBA00022692"/>
    </source>
</evidence>
<comment type="similarity">
    <text evidence="2">Belongs to the RELT family.</text>
</comment>
<evidence type="ECO:0000256" key="5">
    <source>
        <dbReference type="ARBA" id="ARBA00022989"/>
    </source>
</evidence>
<name>A0AAD1W8R9_PELCU</name>
<dbReference type="Pfam" id="PF12606">
    <property type="entry name" value="RELT"/>
    <property type="match status" value="2"/>
</dbReference>
<sequence>MYVVSEHRPWEERLWRLPRSAESQDLNDAGSNSGSTAQPDNMGHPEYVAFVLVPVFFVMGLLGVLVCHILKKKGYRCTTEAEPVEEKVIGETIEMSENAGDTTNHNDTVGQIVNYIMKNEANADVLKAMVADNSVIGDNSVFNPERLVSVSMSMAPLRCLSKTVPYSRQSPMDSYSAACPAEPAGWLGYGLLGSGGYIPRSVYGCVCALATRYYYHPVRGLGRLILLQFSNLPPPLGSGGRGWRARVAGTGAPYWSHIDNFTVSTAQPDNMGHPEYVAFVLVPVFFVMGLLGVLVCHILKKKGYRCTTEAEPVEEKVIGETIEMSENAGDTTNHNDTVGQIVNYIMKNEANADVLKAMVADNSVIGDNSVFNPESPTTPNTPTSPTTPYTPVSPTSPTATPSKHTCRGQHFHTVGGVAEKNVCTRCSNKRWQLIKSPPKHKELKKPRQAVTVLSVGRFRVTKVEPKSKERKRLMSDSTDVKKWHRNRESKLCRNLRCEVFQREANFSHSEKIFKPHFL</sequence>
<dbReference type="GO" id="GO:0005886">
    <property type="term" value="C:plasma membrane"/>
    <property type="evidence" value="ECO:0007669"/>
    <property type="project" value="UniProtKB-SubCell"/>
</dbReference>
<keyword evidence="3" id="KW-1003">Cell membrane</keyword>
<feature type="transmembrane region" description="Helical" evidence="8">
    <location>
        <begin position="276"/>
        <end position="299"/>
    </location>
</feature>
<dbReference type="PANTHER" id="PTHR31037">
    <property type="entry name" value="RELT-LIKE PROTEIN 1-RELATED"/>
    <property type="match status" value="1"/>
</dbReference>
<feature type="transmembrane region" description="Helical" evidence="8">
    <location>
        <begin position="47"/>
        <end position="70"/>
    </location>
</feature>
<evidence type="ECO:0000256" key="2">
    <source>
        <dbReference type="ARBA" id="ARBA00008688"/>
    </source>
</evidence>
<evidence type="ECO:0000256" key="7">
    <source>
        <dbReference type="SAM" id="MobiDB-lite"/>
    </source>
</evidence>
<proteinExistence type="inferred from homology"/>
<organism evidence="9 10">
    <name type="scientific">Pelobates cultripes</name>
    <name type="common">Western spadefoot toad</name>
    <dbReference type="NCBI Taxonomy" id="61616"/>
    <lineage>
        <taxon>Eukaryota</taxon>
        <taxon>Metazoa</taxon>
        <taxon>Chordata</taxon>
        <taxon>Craniata</taxon>
        <taxon>Vertebrata</taxon>
        <taxon>Euteleostomi</taxon>
        <taxon>Amphibia</taxon>
        <taxon>Batrachia</taxon>
        <taxon>Anura</taxon>
        <taxon>Pelobatoidea</taxon>
        <taxon>Pelobatidae</taxon>
        <taxon>Pelobates</taxon>
    </lineage>
</organism>
<evidence type="ECO:0000256" key="6">
    <source>
        <dbReference type="ARBA" id="ARBA00023136"/>
    </source>
</evidence>
<evidence type="ECO:0000313" key="10">
    <source>
        <dbReference type="Proteomes" id="UP001295444"/>
    </source>
</evidence>
<keyword evidence="10" id="KW-1185">Reference proteome</keyword>
<evidence type="ECO:0000256" key="8">
    <source>
        <dbReference type="SAM" id="Phobius"/>
    </source>
</evidence>
<keyword evidence="6 8" id="KW-0472">Membrane</keyword>
<feature type="region of interest" description="Disordered" evidence="7">
    <location>
        <begin position="368"/>
        <end position="404"/>
    </location>
</feature>
<dbReference type="AlphaFoldDB" id="A0AAD1W8R9"/>
<dbReference type="EMBL" id="OW240917">
    <property type="protein sequence ID" value="CAH2299997.1"/>
    <property type="molecule type" value="Genomic_DNA"/>
</dbReference>
<evidence type="ECO:0000256" key="1">
    <source>
        <dbReference type="ARBA" id="ARBA00004162"/>
    </source>
</evidence>
<accession>A0AAD1W8R9</accession>
<dbReference type="PANTHER" id="PTHR31037:SF1">
    <property type="entry name" value="RELT-LIKE PROTEIN 1"/>
    <property type="match status" value="1"/>
</dbReference>
<protein>
    <submittedName>
        <fullName evidence="9">RELT 1</fullName>
    </submittedName>
</protein>
<dbReference type="InterPro" id="IPR022248">
    <property type="entry name" value="TNF_rcpt_RELT"/>
</dbReference>
<evidence type="ECO:0000313" key="9">
    <source>
        <dbReference type="EMBL" id="CAH2299997.1"/>
    </source>
</evidence>
<gene>
    <name evidence="9" type="ORF">PECUL_23A052273</name>
</gene>
<dbReference type="InterPro" id="IPR042315">
    <property type="entry name" value="RELL1"/>
</dbReference>
<keyword evidence="5 8" id="KW-1133">Transmembrane helix</keyword>
<comment type="subcellular location">
    <subcellularLocation>
        <location evidence="1">Cell membrane</location>
        <topology evidence="1">Single-pass membrane protein</topology>
    </subcellularLocation>
</comment>
<keyword evidence="4 8" id="KW-0812">Transmembrane</keyword>
<feature type="compositionally biased region" description="Low complexity" evidence="7">
    <location>
        <begin position="373"/>
        <end position="402"/>
    </location>
</feature>
<feature type="compositionally biased region" description="Polar residues" evidence="7">
    <location>
        <begin position="21"/>
        <end position="39"/>
    </location>
</feature>
<feature type="region of interest" description="Disordered" evidence="7">
    <location>
        <begin position="21"/>
        <end position="40"/>
    </location>
</feature>
<dbReference type="GO" id="GO:1900745">
    <property type="term" value="P:positive regulation of p38MAPK cascade"/>
    <property type="evidence" value="ECO:0007669"/>
    <property type="project" value="InterPro"/>
</dbReference>
<evidence type="ECO:0000256" key="3">
    <source>
        <dbReference type="ARBA" id="ARBA00022475"/>
    </source>
</evidence>
<dbReference type="Proteomes" id="UP001295444">
    <property type="component" value="Chromosome 06"/>
</dbReference>
<reference evidence="9" key="1">
    <citation type="submission" date="2022-03" db="EMBL/GenBank/DDBJ databases">
        <authorList>
            <person name="Alioto T."/>
            <person name="Alioto T."/>
            <person name="Gomez Garrido J."/>
        </authorList>
    </citation>
    <scope>NUCLEOTIDE SEQUENCE</scope>
</reference>